<evidence type="ECO:0008006" key="4">
    <source>
        <dbReference type="Google" id="ProtNLM"/>
    </source>
</evidence>
<feature type="transmembrane region" description="Helical" evidence="1">
    <location>
        <begin position="341"/>
        <end position="359"/>
    </location>
</feature>
<dbReference type="Proteomes" id="UP000196086">
    <property type="component" value="Unassembled WGS sequence"/>
</dbReference>
<feature type="transmembrane region" description="Helical" evidence="1">
    <location>
        <begin position="14"/>
        <end position="37"/>
    </location>
</feature>
<keyword evidence="1" id="KW-0472">Membrane</keyword>
<reference evidence="2 3" key="1">
    <citation type="submission" date="2014-06" db="EMBL/GenBank/DDBJ databases">
        <authorList>
            <person name="Ju J."/>
            <person name="Zhang J."/>
        </authorList>
    </citation>
    <scope>NUCLEOTIDE SEQUENCE [LARGE SCALE GENOMIC DNA]</scope>
    <source>
        <strain evidence="2 3">DsW_47</strain>
    </source>
</reference>
<name>A0A1Z5YUY7_9PROT</name>
<evidence type="ECO:0000256" key="1">
    <source>
        <dbReference type="SAM" id="Phobius"/>
    </source>
</evidence>
<feature type="transmembrane region" description="Helical" evidence="1">
    <location>
        <begin position="189"/>
        <end position="209"/>
    </location>
</feature>
<dbReference type="Pfam" id="PF09913">
    <property type="entry name" value="DUF2142"/>
    <property type="match status" value="1"/>
</dbReference>
<proteinExistence type="predicted"/>
<evidence type="ECO:0000313" key="3">
    <source>
        <dbReference type="Proteomes" id="UP000196086"/>
    </source>
</evidence>
<feature type="transmembrane region" description="Helical" evidence="1">
    <location>
        <begin position="428"/>
        <end position="455"/>
    </location>
</feature>
<comment type="caution">
    <text evidence="2">The sequence shown here is derived from an EMBL/GenBank/DDBJ whole genome shotgun (WGS) entry which is preliminary data.</text>
</comment>
<dbReference type="AlphaFoldDB" id="A0A1Z5YUY7"/>
<feature type="transmembrane region" description="Helical" evidence="1">
    <location>
        <begin position="221"/>
        <end position="253"/>
    </location>
</feature>
<dbReference type="EMBL" id="JOMQ01000029">
    <property type="protein sequence ID" value="OUJ02426.1"/>
    <property type="molecule type" value="Genomic_DNA"/>
</dbReference>
<keyword evidence="1" id="KW-0812">Transmembrane</keyword>
<feature type="transmembrane region" description="Helical" evidence="1">
    <location>
        <begin position="403"/>
        <end position="421"/>
    </location>
</feature>
<feature type="transmembrane region" description="Helical" evidence="1">
    <location>
        <begin position="371"/>
        <end position="391"/>
    </location>
</feature>
<feature type="transmembrane region" description="Helical" evidence="1">
    <location>
        <begin position="259"/>
        <end position="278"/>
    </location>
</feature>
<dbReference type="RefSeq" id="WP_086651217.1">
    <property type="nucleotide sequence ID" value="NZ_JOMQ01000029.1"/>
</dbReference>
<dbReference type="InterPro" id="IPR018674">
    <property type="entry name" value="DUF2142_membrane"/>
</dbReference>
<protein>
    <recommendedName>
        <fullName evidence="4">DUF2142 domain-containing protein</fullName>
    </recommendedName>
</protein>
<feature type="transmembrane region" description="Helical" evidence="1">
    <location>
        <begin position="298"/>
        <end position="314"/>
    </location>
</feature>
<dbReference type="OrthoDB" id="2220917at2"/>
<feature type="transmembrane region" description="Helical" evidence="1">
    <location>
        <begin position="149"/>
        <end position="169"/>
    </location>
</feature>
<evidence type="ECO:0000313" key="2">
    <source>
        <dbReference type="EMBL" id="OUJ02426.1"/>
    </source>
</evidence>
<keyword evidence="1" id="KW-1133">Transmembrane helix</keyword>
<sequence>MNFSLIKEKISPKFLFIISALFIGFFCFCATSIIPPLQSPDEVQHLRRAYFLSQGHILLTAPPHEASGGDIDSGLDDYLAHFFTFAAHQERKVTEGDSRFELTTPWSNQQHFAVAQGTGYYFPLIYTPQAIGLLAGHASHLSIDRSYRLARVLATLTATAVTVAAFAIYSPNVLVLALVVLPMSLFQSASASLDGLATAFTLLALSTFCQIVRLQTRAPLYLFYLLSIAVTLVATSRLHAFPLLLLPFAAWYYTRQKTMLWQAVFCSVFTVGWTLLAMKINVFSLTPNASASGKFKDIIVHPFHFLHLVGSTLLNQDKQEFYITSFIGNLGWLDTPLPARFYHAMLVLLCVITVLSIKWDKPLAMLKASGLLLFAGCASFLLIFIALYAAWTAPDSPVIEGIQGRYFLVPALFLAYSLGRFEITGKNLCAFSVFVLTFLFSVHSVIPILLTRYYIGS</sequence>
<organism evidence="2 3">
    <name type="scientific">Acetobacter cibinongensis</name>
    <dbReference type="NCBI Taxonomy" id="146475"/>
    <lineage>
        <taxon>Bacteria</taxon>
        <taxon>Pseudomonadati</taxon>
        <taxon>Pseudomonadota</taxon>
        <taxon>Alphaproteobacteria</taxon>
        <taxon>Acetobacterales</taxon>
        <taxon>Acetobacteraceae</taxon>
        <taxon>Acetobacter</taxon>
    </lineage>
</organism>
<gene>
    <name evidence="2" type="ORF">HK14_06135</name>
</gene>
<accession>A0A1Z5YUY7</accession>